<dbReference type="InterPro" id="IPR017853">
    <property type="entry name" value="GH"/>
</dbReference>
<dbReference type="RefSeq" id="WP_318352411.1">
    <property type="nucleotide sequence ID" value="NZ_JAWQEV010000001.1"/>
</dbReference>
<dbReference type="Proteomes" id="UP001283109">
    <property type="component" value="Unassembled WGS sequence"/>
</dbReference>
<dbReference type="SUPFAM" id="SSF51445">
    <property type="entry name" value="(Trans)glycosidases"/>
    <property type="match status" value="1"/>
</dbReference>
<dbReference type="SMART" id="SM00642">
    <property type="entry name" value="Aamy"/>
    <property type="match status" value="1"/>
</dbReference>
<dbReference type="InterPro" id="IPR054049">
    <property type="entry name" value="SupH-like_C"/>
</dbReference>
<name>A0ABU4GZF5_9MICO</name>
<sequence>MRITDTSDLWWKSAVIYCLDVETYLDSDGDGVGDLQGLAQRIDYLAQLGVTCIWLMPIYPTPDRDDGYDVTDFYGIDPRLGNHGMFVEMVRTANDRGMRVIVDLVVNHTSDRHPWFVAAKRSVNSPYRDYYVWRDDPPPKGQKNTVFPGEADGIWTNDEKSGQWYLHSFYEHQPDLNIANPAVRDEIARTIGFWLQLGVAGFRVDAVPFLLEVPEGADMANPHDFLRDARRFMQRRSSEAVLLGEVNLPYEQQVPYFGATDDGQELTMQFDFVAMQRLYLSLVRRDPAPLVEALSSRPALPIETQWANFLRNHDELTLDQLSDDERQEVFEALAPDEKQRVYGRGIVKRLPTMLQGDPRRIRMAYSLLFTLPGTPVLFYGEEIGMGENAEIPGRQAVRTPMQWSAGKTGGFSDAAPSRLVAAPPSDGFAPEHVNVADQIEDRGSLLHFFRDLISRYRISPELGWGAFEVLEQDVSAVLVHSLRADVGRMVAVHNFSEVPATVRFALDDEPEGASLVDLLGAHRLELGERGEVELEVAPYGYRWFRVARPGDGRVT</sequence>
<dbReference type="EMBL" id="JAWQEV010000001">
    <property type="protein sequence ID" value="MDW4571897.1"/>
    <property type="molecule type" value="Genomic_DNA"/>
</dbReference>
<dbReference type="Pfam" id="PF00128">
    <property type="entry name" value="Alpha-amylase"/>
    <property type="match status" value="2"/>
</dbReference>
<proteinExistence type="predicted"/>
<evidence type="ECO:0000259" key="1">
    <source>
        <dbReference type="SMART" id="SM00642"/>
    </source>
</evidence>
<reference evidence="2 3" key="1">
    <citation type="submission" date="2023-11" db="EMBL/GenBank/DDBJ databases">
        <title>Draft genome sequence of Microbacterium arthrosphaerae JCM 30492.</title>
        <authorList>
            <person name="Zhang G."/>
            <person name="Ding Y."/>
        </authorList>
    </citation>
    <scope>NUCLEOTIDE SEQUENCE [LARGE SCALE GENOMIC DNA]</scope>
    <source>
        <strain evidence="2 3">JCM 30492</strain>
    </source>
</reference>
<dbReference type="CDD" id="cd11334">
    <property type="entry name" value="AmyAc_TreS"/>
    <property type="match status" value="1"/>
</dbReference>
<feature type="domain" description="Glycosyl hydrolase family 13 catalytic" evidence="1">
    <location>
        <begin position="22"/>
        <end position="418"/>
    </location>
</feature>
<dbReference type="Pfam" id="PF22157">
    <property type="entry name" value="SupH-like_C"/>
    <property type="match status" value="1"/>
</dbReference>
<dbReference type="SUPFAM" id="SSF51011">
    <property type="entry name" value="Glycosyl hydrolase domain"/>
    <property type="match status" value="1"/>
</dbReference>
<keyword evidence="3" id="KW-1185">Reference proteome</keyword>
<evidence type="ECO:0000313" key="2">
    <source>
        <dbReference type="EMBL" id="MDW4571897.1"/>
    </source>
</evidence>
<dbReference type="Gene3D" id="3.90.400.10">
    <property type="entry name" value="Oligo-1,6-glucosidase, Domain 2"/>
    <property type="match status" value="1"/>
</dbReference>
<accession>A0ABU4GZF5</accession>
<protein>
    <submittedName>
        <fullName evidence="2">Alpha-amylase family protein</fullName>
    </submittedName>
</protein>
<comment type="caution">
    <text evidence="2">The sequence shown here is derived from an EMBL/GenBank/DDBJ whole genome shotgun (WGS) entry which is preliminary data.</text>
</comment>
<evidence type="ECO:0000313" key="3">
    <source>
        <dbReference type="Proteomes" id="UP001283109"/>
    </source>
</evidence>
<organism evidence="2 3">
    <name type="scientific">Microbacterium arthrosphaerae</name>
    <dbReference type="NCBI Taxonomy" id="792652"/>
    <lineage>
        <taxon>Bacteria</taxon>
        <taxon>Bacillati</taxon>
        <taxon>Actinomycetota</taxon>
        <taxon>Actinomycetes</taxon>
        <taxon>Micrococcales</taxon>
        <taxon>Microbacteriaceae</taxon>
        <taxon>Microbacterium</taxon>
    </lineage>
</organism>
<dbReference type="Gene3D" id="3.20.20.80">
    <property type="entry name" value="Glycosidases"/>
    <property type="match status" value="1"/>
</dbReference>
<dbReference type="PANTHER" id="PTHR10357">
    <property type="entry name" value="ALPHA-AMYLASE FAMILY MEMBER"/>
    <property type="match status" value="1"/>
</dbReference>
<dbReference type="InterPro" id="IPR013780">
    <property type="entry name" value="Glyco_hydro_b"/>
</dbReference>
<dbReference type="Gene3D" id="2.60.40.1180">
    <property type="entry name" value="Golgi alpha-mannosidase II"/>
    <property type="match status" value="1"/>
</dbReference>
<dbReference type="PANTHER" id="PTHR10357:SF219">
    <property type="entry name" value="MALTOSE ALPHA-D-GLUCOSYLTRANSFERASE"/>
    <property type="match status" value="1"/>
</dbReference>
<dbReference type="InterPro" id="IPR006047">
    <property type="entry name" value="GH13_cat_dom"/>
</dbReference>
<gene>
    <name evidence="2" type="ORF">R8Z58_03795</name>
</gene>
<dbReference type="InterPro" id="IPR045857">
    <property type="entry name" value="O16G_dom_2"/>
</dbReference>